<proteinExistence type="predicted"/>
<accession>A0A848M789</accession>
<dbReference type="SUPFAM" id="SSF54373">
    <property type="entry name" value="FAD-linked reductases, C-terminal domain"/>
    <property type="match status" value="1"/>
</dbReference>
<dbReference type="Pfam" id="PF01266">
    <property type="entry name" value="DAO"/>
    <property type="match status" value="1"/>
</dbReference>
<protein>
    <submittedName>
        <fullName evidence="2">FAD-binding oxidoreductase</fullName>
    </submittedName>
</protein>
<keyword evidence="3" id="KW-1185">Reference proteome</keyword>
<dbReference type="Proteomes" id="UP000565468">
    <property type="component" value="Unassembled WGS sequence"/>
</dbReference>
<dbReference type="PANTHER" id="PTHR13847:SF201">
    <property type="entry name" value="PUTATIBE OXIDOREDUCTASE"/>
    <property type="match status" value="1"/>
</dbReference>
<dbReference type="Gene3D" id="3.50.50.60">
    <property type="entry name" value="FAD/NAD(P)-binding domain"/>
    <property type="match status" value="1"/>
</dbReference>
<evidence type="ECO:0000259" key="1">
    <source>
        <dbReference type="Pfam" id="PF01266"/>
    </source>
</evidence>
<dbReference type="Gene3D" id="3.30.9.10">
    <property type="entry name" value="D-Amino Acid Oxidase, subunit A, domain 2"/>
    <property type="match status" value="1"/>
</dbReference>
<comment type="caution">
    <text evidence="2">The sequence shown here is derived from an EMBL/GenBank/DDBJ whole genome shotgun (WGS) entry which is preliminary data.</text>
</comment>
<evidence type="ECO:0000313" key="3">
    <source>
        <dbReference type="Proteomes" id="UP000565468"/>
    </source>
</evidence>
<dbReference type="AlphaFoldDB" id="A0A848M789"/>
<dbReference type="EMBL" id="JABBPN010000007">
    <property type="protein sequence ID" value="NMO96060.1"/>
    <property type="molecule type" value="Genomic_DNA"/>
</dbReference>
<dbReference type="GO" id="GO:0005737">
    <property type="term" value="C:cytoplasm"/>
    <property type="evidence" value="ECO:0007669"/>
    <property type="project" value="TreeGrafter"/>
</dbReference>
<gene>
    <name evidence="2" type="ORF">HII30_09790</name>
</gene>
<dbReference type="SUPFAM" id="SSF51905">
    <property type="entry name" value="FAD/NAD(P)-binding domain"/>
    <property type="match status" value="1"/>
</dbReference>
<dbReference type="InterPro" id="IPR036188">
    <property type="entry name" value="FAD/NAD-bd_sf"/>
</dbReference>
<reference evidence="2 3" key="1">
    <citation type="submission" date="2020-04" db="EMBL/GenBank/DDBJ databases">
        <title>Paenibacillus algicola sp. nov., a novel marine bacterium producing alginate lyase.</title>
        <authorList>
            <person name="Huang H."/>
        </authorList>
    </citation>
    <scope>NUCLEOTIDE SEQUENCE [LARGE SCALE GENOMIC DNA]</scope>
    <source>
        <strain evidence="2 3">L7-75</strain>
    </source>
</reference>
<dbReference type="PANTHER" id="PTHR13847">
    <property type="entry name" value="SARCOSINE DEHYDROGENASE-RELATED"/>
    <property type="match status" value="1"/>
</dbReference>
<feature type="domain" description="FAD dependent oxidoreductase" evidence="1">
    <location>
        <begin position="31"/>
        <end position="385"/>
    </location>
</feature>
<dbReference type="InterPro" id="IPR006076">
    <property type="entry name" value="FAD-dep_OxRdtase"/>
</dbReference>
<sequence length="410" mass="45296">MKLTGGPNPWASQTTEEYASYPVLEGSKSCDVLVIGGGISGALVSYILSKQGTDVILLEKNTVGSGSTSASTGLLQFMNDDSLTDLIGRFGEERASKFYSLCAQAVDRLASVAAELPDDIGFRRRSSMYYASTEQDVQMLRTEYDNLIRYGFDVEFWDQKQISARFPFSKPAALYSRKDAEVNPYHMVKALLARSHAEHGLQIYEHSKVTGVDYVNAGAVALTENGEIKAKTVIWAMGYETQDWKQDEAAVLEYSYAIMTPPVPDLSSWHEQAMIWETERPYLYLRTTPDNRIIAGGLDEPLSKGGLTADITTARSQQLLDEVRALFPGLGDITAEYSWSGIFGSTRDGMPLIGRHPEFPNSYFIEGYGGNGTVYSMIAADLMAQAVSGHEPEELSWFPLTRSHFKDTAI</sequence>
<name>A0A848M789_PAELE</name>
<organism evidence="2 3">
    <name type="scientific">Paenibacillus lemnae</name>
    <dbReference type="NCBI Taxonomy" id="1330551"/>
    <lineage>
        <taxon>Bacteria</taxon>
        <taxon>Bacillati</taxon>
        <taxon>Bacillota</taxon>
        <taxon>Bacilli</taxon>
        <taxon>Bacillales</taxon>
        <taxon>Paenibacillaceae</taxon>
        <taxon>Paenibacillus</taxon>
    </lineage>
</organism>
<evidence type="ECO:0000313" key="2">
    <source>
        <dbReference type="EMBL" id="NMO96060.1"/>
    </source>
</evidence>
<dbReference type="RefSeq" id="WP_169504845.1">
    <property type="nucleotide sequence ID" value="NZ_JABBPN010000007.1"/>
</dbReference>